<dbReference type="Pfam" id="PF20150">
    <property type="entry name" value="2EXR"/>
    <property type="match status" value="1"/>
</dbReference>
<evidence type="ECO:0000313" key="2">
    <source>
        <dbReference type="EMBL" id="CAG8972293.1"/>
    </source>
</evidence>
<keyword evidence="3" id="KW-1185">Reference proteome</keyword>
<dbReference type="PANTHER" id="PTHR35910:SF6">
    <property type="entry name" value="2EXR DOMAIN-CONTAINING PROTEIN"/>
    <property type="match status" value="1"/>
</dbReference>
<dbReference type="EMBL" id="CAJVRM010000041">
    <property type="protein sequence ID" value="CAG8972293.1"/>
    <property type="molecule type" value="Genomic_DNA"/>
</dbReference>
<dbReference type="Proteomes" id="UP000701801">
    <property type="component" value="Unassembled WGS sequence"/>
</dbReference>
<reference evidence="2" key="1">
    <citation type="submission" date="2021-07" db="EMBL/GenBank/DDBJ databases">
        <authorList>
            <person name="Durling M."/>
        </authorList>
    </citation>
    <scope>NUCLEOTIDE SEQUENCE</scope>
</reference>
<accession>A0A9N9LDV3</accession>
<comment type="caution">
    <text evidence="2">The sequence shown here is derived from an EMBL/GenBank/DDBJ whole genome shotgun (WGS) entry which is preliminary data.</text>
</comment>
<sequence>MQISLESQILVSHRKNPTITMYLIVENEYNPQREPRHPWNDYTWIGRIKWSACYPAAENPWNATSPLAGPGKDDNIPPSSSPVQFSLFQRLPFEIREMIWGFALAAIGPRNVYLKEKAQRRPKFQGYRVRSDIVTGEDYPDERLFRMVILSPSQYEQVKSDFRKLGKNKELPEPSHPYPVQHSIPFYDTVPGSPGSSYYDTDLIVPAYDGHWIRYRKRFLGYGWVQIEFEDRYTRCVPKPICGWGKTCALPTIIFTCREVFAVASRSRTSLPSLGCFGNNYLDVDREILVLDEYSFKHPIGLSHQDSCYPEIGRTDRNESLLSLCYKERHRIQRLAFQFEFEFTACNDLSFILSQFDNLNELILFVYDQDFCYEKRFGNDSYKESEIDLELYDPVSKSEAKWSAAQSDEVVAKVRGHLEKRSTFWDQCVERQGRSFDGGRGPTTWPTTLVVPKVMKFMLATRKPKGANTQVMMSVRHYREQGWERAGIGSYSSFCEDLNRSATLWCSS</sequence>
<proteinExistence type="predicted"/>
<feature type="domain" description="2EXR" evidence="1">
    <location>
        <begin position="85"/>
        <end position="132"/>
    </location>
</feature>
<evidence type="ECO:0000313" key="3">
    <source>
        <dbReference type="Proteomes" id="UP000701801"/>
    </source>
</evidence>
<dbReference type="PANTHER" id="PTHR35910">
    <property type="entry name" value="2EXR DOMAIN-CONTAINING PROTEIN"/>
    <property type="match status" value="1"/>
</dbReference>
<evidence type="ECO:0000259" key="1">
    <source>
        <dbReference type="Pfam" id="PF20150"/>
    </source>
</evidence>
<name>A0A9N9LDV3_9HELO</name>
<dbReference type="InterPro" id="IPR045518">
    <property type="entry name" value="2EXR"/>
</dbReference>
<dbReference type="AlphaFoldDB" id="A0A9N9LDV3"/>
<protein>
    <recommendedName>
        <fullName evidence="1">2EXR domain-containing protein</fullName>
    </recommendedName>
</protein>
<organism evidence="2 3">
    <name type="scientific">Hymenoscyphus albidus</name>
    <dbReference type="NCBI Taxonomy" id="595503"/>
    <lineage>
        <taxon>Eukaryota</taxon>
        <taxon>Fungi</taxon>
        <taxon>Dikarya</taxon>
        <taxon>Ascomycota</taxon>
        <taxon>Pezizomycotina</taxon>
        <taxon>Leotiomycetes</taxon>
        <taxon>Helotiales</taxon>
        <taxon>Helotiaceae</taxon>
        <taxon>Hymenoscyphus</taxon>
    </lineage>
</organism>
<dbReference type="OrthoDB" id="5102964at2759"/>
<gene>
    <name evidence="2" type="ORF">HYALB_00001694</name>
</gene>